<dbReference type="NCBIfam" id="NF008528">
    <property type="entry name" value="PRK11463.1-2"/>
    <property type="match status" value="1"/>
</dbReference>
<proteinExistence type="predicted"/>
<dbReference type="HOGENOM" id="CLU_085083_0_2_6"/>
<keyword evidence="3" id="KW-1185">Reference proteome</keyword>
<reference evidence="3" key="1">
    <citation type="journal article" date="2013" name="BMC Microbiol.">
        <title>Taxonomy and evolution of bacteriochlorophyll a-containing members of the OM60/NOR5 clade of marine gammaproteobacteria: description of Luminiphilus syltensis gen. nov., sp. nov., reclassification of Haliea rubra as Pseudohaliea rubra gen. nov., comb. nov., and emendation of Chromatocurvus halotolerans.</title>
        <authorList>
            <person name="Spring S."/>
            <person name="Riedel T."/>
            <person name="Sproer C."/>
            <person name="Yan S."/>
            <person name="Harder J."/>
            <person name="Fuchs B.M."/>
        </authorList>
    </citation>
    <scope>NUCLEOTIDE SEQUENCE [LARGE SCALE GENOMIC DNA]</scope>
    <source>
        <strain evidence="3">NOR51-B</strain>
    </source>
</reference>
<organism evidence="2 3">
    <name type="scientific">Luminiphilus syltensis NOR5-1B</name>
    <dbReference type="NCBI Taxonomy" id="565045"/>
    <lineage>
        <taxon>Bacteria</taxon>
        <taxon>Pseudomonadati</taxon>
        <taxon>Pseudomonadota</taxon>
        <taxon>Gammaproteobacteria</taxon>
        <taxon>Cellvibrionales</taxon>
        <taxon>Halieaceae</taxon>
        <taxon>Luminiphilus</taxon>
    </lineage>
</organism>
<evidence type="ECO:0000313" key="3">
    <source>
        <dbReference type="Proteomes" id="UP000004699"/>
    </source>
</evidence>
<dbReference type="OrthoDB" id="5732002at2"/>
<gene>
    <name evidence="2" type="ORF">NOR51B_1131</name>
</gene>
<name>B8KWZ9_9GAMM</name>
<dbReference type="Proteomes" id="UP000004699">
    <property type="component" value="Unassembled WGS sequence"/>
</dbReference>
<protein>
    <submittedName>
        <fullName evidence="2">FxsA cytoplasmic membrane protein</fullName>
    </submittedName>
</protein>
<keyword evidence="1" id="KW-0812">Transmembrane</keyword>
<feature type="transmembrane region" description="Helical" evidence="1">
    <location>
        <begin position="73"/>
        <end position="97"/>
    </location>
</feature>
<dbReference type="Pfam" id="PF04186">
    <property type="entry name" value="FxsA"/>
    <property type="match status" value="1"/>
</dbReference>
<dbReference type="PANTHER" id="PTHR35335:SF1">
    <property type="entry name" value="UPF0716 PROTEIN FXSA"/>
    <property type="match status" value="1"/>
</dbReference>
<dbReference type="eggNOG" id="COG3030">
    <property type="taxonomic scope" value="Bacteria"/>
</dbReference>
<keyword evidence="1" id="KW-1133">Transmembrane helix</keyword>
<accession>B8KWZ9</accession>
<feature type="transmembrane region" description="Helical" evidence="1">
    <location>
        <begin position="25"/>
        <end position="43"/>
    </location>
</feature>
<dbReference type="STRING" id="565045.NOR51B_1131"/>
<dbReference type="RefSeq" id="WP_009019932.1">
    <property type="nucleotide sequence ID" value="NZ_DS999411.1"/>
</dbReference>
<dbReference type="InterPro" id="IPR007313">
    <property type="entry name" value="FxsA"/>
</dbReference>
<dbReference type="GO" id="GO:0016020">
    <property type="term" value="C:membrane"/>
    <property type="evidence" value="ECO:0007669"/>
    <property type="project" value="InterPro"/>
</dbReference>
<sequence>MRLFFLALPWLELLSLIQLGIETSALFALGWVFAMILLGSLLIRRVGVSSINRLREAQMTGVLQQHLFVDDMAVVVAGLLLFIPGLLSDFFALVILIGPLRRWLARLLGFSVHTQTFSSGKDDSDGVIIEGEYDRTDRDRLP</sequence>
<keyword evidence="1" id="KW-0472">Membrane</keyword>
<dbReference type="PANTHER" id="PTHR35335">
    <property type="entry name" value="UPF0716 PROTEIN FXSA"/>
    <property type="match status" value="1"/>
</dbReference>
<evidence type="ECO:0000256" key="1">
    <source>
        <dbReference type="SAM" id="Phobius"/>
    </source>
</evidence>
<dbReference type="AlphaFoldDB" id="B8KWZ9"/>
<dbReference type="EMBL" id="DS999411">
    <property type="protein sequence ID" value="EED35186.1"/>
    <property type="molecule type" value="Genomic_DNA"/>
</dbReference>
<evidence type="ECO:0000313" key="2">
    <source>
        <dbReference type="EMBL" id="EED35186.1"/>
    </source>
</evidence>